<evidence type="ECO:0000313" key="2">
    <source>
        <dbReference type="Proteomes" id="UP001152024"/>
    </source>
</evidence>
<sequence>MSSVWGVWMPHEYWSGRVVNLVETELELQAEIGSLPYDPPRNETLRPIRMSTNWYDMLSPTIPDQLPANVSQLPFIGSKMTTLEAFLKIQYHINFSQRQSFEMIIATVIAEGLSRCGLATNQFKTDIAYSVEGESLARQLVHAGGPREAFQKPEVSETLKAMKVKAIFRGYVMTCEGWFDWLSNIALLVYAAIALTHSVYVICKGQTCNAWDSVLELLVLCQRSQPPARPILSNTSVGVESFQTVKTLVWVDVVGDATATSSTNQVVRGELQLKVAESLGSRENSLKPVAGVTYGTV</sequence>
<gene>
    <name evidence="1" type="ORF">NW768_011189</name>
</gene>
<organism evidence="1 2">
    <name type="scientific">Fusarium equiseti</name>
    <name type="common">Fusarium scirpi</name>
    <dbReference type="NCBI Taxonomy" id="61235"/>
    <lineage>
        <taxon>Eukaryota</taxon>
        <taxon>Fungi</taxon>
        <taxon>Dikarya</taxon>
        <taxon>Ascomycota</taxon>
        <taxon>Pezizomycotina</taxon>
        <taxon>Sordariomycetes</taxon>
        <taxon>Hypocreomycetidae</taxon>
        <taxon>Hypocreales</taxon>
        <taxon>Nectriaceae</taxon>
        <taxon>Fusarium</taxon>
        <taxon>Fusarium incarnatum-equiseti species complex</taxon>
    </lineage>
</organism>
<dbReference type="EMBL" id="JAOQBH010000027">
    <property type="protein sequence ID" value="KAJ4115337.1"/>
    <property type="molecule type" value="Genomic_DNA"/>
</dbReference>
<accession>A0ABQ8QY74</accession>
<proteinExistence type="predicted"/>
<comment type="caution">
    <text evidence="1">The sequence shown here is derived from an EMBL/GenBank/DDBJ whole genome shotgun (WGS) entry which is preliminary data.</text>
</comment>
<reference evidence="1" key="1">
    <citation type="submission" date="2022-09" db="EMBL/GenBank/DDBJ databases">
        <title>Fusarium specimens isolated from Avocado Roots.</title>
        <authorList>
            <person name="Stajich J."/>
            <person name="Roper C."/>
            <person name="Heimlech-Rivalta G."/>
        </authorList>
    </citation>
    <scope>NUCLEOTIDE SEQUENCE</scope>
    <source>
        <strain evidence="1">CF00095</strain>
    </source>
</reference>
<dbReference type="Proteomes" id="UP001152024">
    <property type="component" value="Unassembled WGS sequence"/>
</dbReference>
<protein>
    <submittedName>
        <fullName evidence="1">Uncharacterized protein</fullName>
    </submittedName>
</protein>
<name>A0ABQ8QY74_FUSEQ</name>
<keyword evidence="2" id="KW-1185">Reference proteome</keyword>
<evidence type="ECO:0000313" key="1">
    <source>
        <dbReference type="EMBL" id="KAJ4115337.1"/>
    </source>
</evidence>